<dbReference type="AlphaFoldDB" id="A0A918JJP7"/>
<evidence type="ECO:0000259" key="2">
    <source>
        <dbReference type="Pfam" id="PF01832"/>
    </source>
</evidence>
<dbReference type="RefSeq" id="WP_189404384.1">
    <property type="nucleotide sequence ID" value="NZ_BMXP01000002.1"/>
</dbReference>
<dbReference type="Proteomes" id="UP000631300">
    <property type="component" value="Unassembled WGS sequence"/>
</dbReference>
<proteinExistence type="predicted"/>
<feature type="transmembrane region" description="Helical" evidence="1">
    <location>
        <begin position="7"/>
        <end position="28"/>
    </location>
</feature>
<dbReference type="PANTHER" id="PTHR40572:SF1">
    <property type="entry name" value="PROTEIN BAX"/>
    <property type="match status" value="1"/>
</dbReference>
<protein>
    <submittedName>
        <fullName evidence="3">Glucosaminidase</fullName>
    </submittedName>
</protein>
<evidence type="ECO:0000313" key="4">
    <source>
        <dbReference type="Proteomes" id="UP000631300"/>
    </source>
</evidence>
<feature type="domain" description="Mannosyl-glycoprotein endo-beta-N-acetylglucosamidase-like" evidence="2">
    <location>
        <begin position="106"/>
        <end position="237"/>
    </location>
</feature>
<accession>A0A918JJP7</accession>
<gene>
    <name evidence="3" type="primary">bax</name>
    <name evidence="3" type="ORF">GCM10007391_12110</name>
</gene>
<keyword evidence="4" id="KW-1185">Reference proteome</keyword>
<evidence type="ECO:0000313" key="3">
    <source>
        <dbReference type="EMBL" id="GGW80735.1"/>
    </source>
</evidence>
<reference evidence="3" key="1">
    <citation type="journal article" date="2014" name="Int. J. Syst. Evol. Microbiol.">
        <title>Complete genome sequence of Corynebacterium casei LMG S-19264T (=DSM 44701T), isolated from a smear-ripened cheese.</title>
        <authorList>
            <consortium name="US DOE Joint Genome Institute (JGI-PGF)"/>
            <person name="Walter F."/>
            <person name="Albersmeier A."/>
            <person name="Kalinowski J."/>
            <person name="Ruckert C."/>
        </authorList>
    </citation>
    <scope>NUCLEOTIDE SEQUENCE</scope>
    <source>
        <strain evidence="3">KCTC 22164</strain>
    </source>
</reference>
<dbReference type="GO" id="GO:0004040">
    <property type="term" value="F:amidase activity"/>
    <property type="evidence" value="ECO:0007669"/>
    <property type="project" value="InterPro"/>
</dbReference>
<organism evidence="3 4">
    <name type="scientific">Alteromonas halophila</name>
    <dbReference type="NCBI Taxonomy" id="516698"/>
    <lineage>
        <taxon>Bacteria</taxon>
        <taxon>Pseudomonadati</taxon>
        <taxon>Pseudomonadota</taxon>
        <taxon>Gammaproteobacteria</taxon>
        <taxon>Alteromonadales</taxon>
        <taxon>Alteromonadaceae</taxon>
        <taxon>Alteromonas/Salinimonas group</taxon>
        <taxon>Alteromonas</taxon>
    </lineage>
</organism>
<dbReference type="PANTHER" id="PTHR40572">
    <property type="entry name" value="PROTEIN BAX"/>
    <property type="match status" value="1"/>
</dbReference>
<dbReference type="EMBL" id="BMXP01000002">
    <property type="protein sequence ID" value="GGW80735.1"/>
    <property type="molecule type" value="Genomic_DNA"/>
</dbReference>
<evidence type="ECO:0000256" key="1">
    <source>
        <dbReference type="SAM" id="Phobius"/>
    </source>
</evidence>
<keyword evidence="1" id="KW-0812">Transmembrane</keyword>
<dbReference type="InterPro" id="IPR053195">
    <property type="entry name" value="Bax-like"/>
</dbReference>
<keyword evidence="1" id="KW-0472">Membrane</keyword>
<dbReference type="Pfam" id="PF01832">
    <property type="entry name" value="Glucosaminidase"/>
    <property type="match status" value="1"/>
</dbReference>
<reference evidence="3" key="2">
    <citation type="submission" date="2020-09" db="EMBL/GenBank/DDBJ databases">
        <authorList>
            <person name="Sun Q."/>
            <person name="Kim S."/>
        </authorList>
    </citation>
    <scope>NUCLEOTIDE SEQUENCE</scope>
    <source>
        <strain evidence="3">KCTC 22164</strain>
    </source>
</reference>
<keyword evidence="1" id="KW-1133">Transmembrane helix</keyword>
<dbReference type="Gene3D" id="1.10.530.10">
    <property type="match status" value="1"/>
</dbReference>
<comment type="caution">
    <text evidence="3">The sequence shown here is derived from an EMBL/GenBank/DDBJ whole genome shotgun (WGS) entry which is preliminary data.</text>
</comment>
<name>A0A918JJP7_9ALTE</name>
<sequence>MKTKKNTVLLAIVAFIVVLIAVWFSFFAKESAPDFSQYPAGPERKAAFFSYFAPIVSELNTEIMEKRQQIQTACSKDSPDTASLKKLATAYRVDGESLSPAATCDALLDRVDIVPVSLALAQAANESAWGTSRFARQGNNFFGQWCFKKGCGIVPSSRDTGKTHEVADFRAPSDSVESYMLNINRHDAYAPLRDIRSSLRDEDKPVSGLALTWGLNKYSERGEEYGEELRSMINYNELSQYDETTP</sequence>
<dbReference type="InterPro" id="IPR002901">
    <property type="entry name" value="MGlyc_endo_b_GlcNAc-like_dom"/>
</dbReference>